<proteinExistence type="predicted"/>
<organism evidence="2 3">
    <name type="scientific">Hahella chejuensis (strain KCTC 2396)</name>
    <dbReference type="NCBI Taxonomy" id="349521"/>
    <lineage>
        <taxon>Bacteria</taxon>
        <taxon>Pseudomonadati</taxon>
        <taxon>Pseudomonadota</taxon>
        <taxon>Gammaproteobacteria</taxon>
        <taxon>Oceanospirillales</taxon>
        <taxon>Hahellaceae</taxon>
        <taxon>Hahella</taxon>
    </lineage>
</organism>
<evidence type="ECO:0000313" key="3">
    <source>
        <dbReference type="Proteomes" id="UP000000238"/>
    </source>
</evidence>
<reference evidence="2 3" key="1">
    <citation type="journal article" date="2005" name="Nucleic Acids Res.">
        <title>Genomic blueprint of Hahella chejuensis, a marine microbe producing an algicidal agent.</title>
        <authorList>
            <person name="Jeong H."/>
            <person name="Yim J.H."/>
            <person name="Lee C."/>
            <person name="Choi S.-H."/>
            <person name="Park Y.K."/>
            <person name="Yoon S.H."/>
            <person name="Hur C.-G."/>
            <person name="Kang H.-Y."/>
            <person name="Kim D."/>
            <person name="Lee H.H."/>
            <person name="Park K.H."/>
            <person name="Park S.-H."/>
            <person name="Park H.-S."/>
            <person name="Lee H.K."/>
            <person name="Oh T.K."/>
            <person name="Kim J.F."/>
        </authorList>
    </citation>
    <scope>NUCLEOTIDE SEQUENCE [LARGE SCALE GENOMIC DNA]</scope>
    <source>
        <strain evidence="2 3">KCTC 2396</strain>
    </source>
</reference>
<name>Q2S7M5_HAHCH</name>
<dbReference type="AlphaFoldDB" id="Q2S7M5"/>
<feature type="transmembrane region" description="Helical" evidence="1">
    <location>
        <begin position="7"/>
        <end position="28"/>
    </location>
</feature>
<dbReference type="STRING" id="349521.HCH_06723"/>
<gene>
    <name evidence="2" type="ordered locus">HCH_06723</name>
</gene>
<protein>
    <submittedName>
        <fullName evidence="2">Uncharacterized protein</fullName>
    </submittedName>
</protein>
<keyword evidence="1" id="KW-0812">Transmembrane</keyword>
<keyword evidence="1" id="KW-1133">Transmembrane helix</keyword>
<keyword evidence="1" id="KW-0472">Membrane</keyword>
<dbReference type="Proteomes" id="UP000000238">
    <property type="component" value="Chromosome"/>
</dbReference>
<dbReference type="OrthoDB" id="9929771at2"/>
<dbReference type="RefSeq" id="WP_011400401.1">
    <property type="nucleotide sequence ID" value="NC_007645.1"/>
</dbReference>
<dbReference type="KEGG" id="hch:HCH_06723"/>
<feature type="transmembrane region" description="Helical" evidence="1">
    <location>
        <begin position="48"/>
        <end position="70"/>
    </location>
</feature>
<dbReference type="EMBL" id="CP000155">
    <property type="protein sequence ID" value="ABC33349.1"/>
    <property type="molecule type" value="Genomic_DNA"/>
</dbReference>
<evidence type="ECO:0000256" key="1">
    <source>
        <dbReference type="SAM" id="Phobius"/>
    </source>
</evidence>
<accession>Q2S7M5</accession>
<keyword evidence="3" id="KW-1185">Reference proteome</keyword>
<evidence type="ECO:0000313" key="2">
    <source>
        <dbReference type="EMBL" id="ABC33349.1"/>
    </source>
</evidence>
<dbReference type="HOGENOM" id="CLU_2699567_0_0_6"/>
<sequence length="73" mass="8214">MEDILVLLLRLLGVIAQGVLYFVMEFLIKGPGYLIHRLFAGKHADLDGLFAIVFGIVFWVVVGLGAYFIYRLV</sequence>